<sequence length="920" mass="104335">MDDDASPPSPVKHKVDALQELVSRRLSSSATRLSAASRSIPSDKDFHFYNNFPEFRRPASSIAARSEAFLKSLSSAKLWGEKPAPGLPDDLDDYYDWLVNVNDDILERFSVSMDEFKKLREKQEEGGSSTLEDGQDGFQLVYGKKKRVTGGLRGGAEKDSSYVAYGVKVASRDQQTKGARSKVAFHMPMITRPQIQFNIIVNNSNKPFEHVWLERSEDGTRFIHPLEKLSVMDFVDRNVGEGDPVRPLPLEDTPFKLVDEVNGLKELCAKLQDANEFAVDLEHNHYRSFQGLTCLMQISTREEDFIIDTLKLRIHVGPYLREVFKDPSKRKVLHGADSDIMWLQRDFGIYVCNLFDTGQASRVLQLERNSLEYLLHHFCEVRANKEYQTADWRLRPLPDDMIKYAREDTHYLLYIYDLMRKELLKNSTDEKDLLAEVYERSYEICWQLYEKELLTDTSYLYIYGLKEADFNSSQLAIVAALFQWRDNVARAEDESTGYVLPNRLLLEIARQMPVSSNKLRRLMRSKNPIIERHFDSLVSIIRSAIQNSAAFEDVSEQLKKARLEYLEAQKLEANGGNSVPTEAADHMDVTTAQADVTSANDTSLIQCDVEQAVTSADIKDNQVDSFHSIPLPMTDCIIRQSEIAKAADREKLDDHKIEAKPPAAQISRKSSSALSSMFRATSSKRKVMIDSVATAEQSKNVNKVDQIEASFVPPLHSFSGLEKNTRQSHPEMDNNTRQAHPENMQQNDSQPSTATGLDEVIPLENETGDCQMAENNLKHRAWFPRLPENGSNTDSKTETRIEEAPMSLSELSSSFQQCFKSLNEMKGGKRNQRSAQQPVISNPQFRPFDYADARQQIRFGEGGRAGDDARGSQDSVRSRKGAVRGGTTTARETDSRASEFQQPRRRQAFPPSGNRNATFR</sequence>
<dbReference type="CDD" id="cd06147">
    <property type="entry name" value="Rrp6p_like_exo"/>
    <property type="match status" value="1"/>
</dbReference>
<dbReference type="GO" id="GO:0071035">
    <property type="term" value="P:nuclear polyadenylation-dependent rRNA catabolic process"/>
    <property type="evidence" value="ECO:0007669"/>
    <property type="project" value="TreeGrafter"/>
</dbReference>
<dbReference type="InterPro" id="IPR012337">
    <property type="entry name" value="RNaseH-like_sf"/>
</dbReference>
<dbReference type="GO" id="GO:0071039">
    <property type="term" value="P:nuclear polyadenylation-dependent CUT catabolic process"/>
    <property type="evidence" value="ECO:0007669"/>
    <property type="project" value="TreeGrafter"/>
</dbReference>
<dbReference type="GeneID" id="120274704"/>
<dbReference type="GO" id="GO:0071051">
    <property type="term" value="P:poly(A)-dependent snoRNA 3'-end processing"/>
    <property type="evidence" value="ECO:0007669"/>
    <property type="project" value="TreeGrafter"/>
</dbReference>
<accession>A0AB40CBA5</accession>
<evidence type="ECO:0000256" key="3">
    <source>
        <dbReference type="ARBA" id="ARBA00022722"/>
    </source>
</evidence>
<reference evidence="12" key="1">
    <citation type="submission" date="2025-08" db="UniProtKB">
        <authorList>
            <consortium name="RefSeq"/>
        </authorList>
    </citation>
    <scope>IDENTIFICATION</scope>
</reference>
<evidence type="ECO:0000256" key="9">
    <source>
        <dbReference type="SAM" id="MobiDB-lite"/>
    </source>
</evidence>
<dbReference type="Pfam" id="PF08066">
    <property type="entry name" value="PMC2NT"/>
    <property type="match status" value="1"/>
</dbReference>
<dbReference type="GO" id="GO:0000467">
    <property type="term" value="P:exonucleolytic trimming to generate mature 3'-end of 5.8S rRNA from tricistronic rRNA transcript (SSU-rRNA, 5.8S rRNA, LSU-rRNA)"/>
    <property type="evidence" value="ECO:0007669"/>
    <property type="project" value="InterPro"/>
</dbReference>
<evidence type="ECO:0000256" key="8">
    <source>
        <dbReference type="ARBA" id="ARBA00043957"/>
    </source>
</evidence>
<evidence type="ECO:0000256" key="4">
    <source>
        <dbReference type="ARBA" id="ARBA00022801"/>
    </source>
</evidence>
<feature type="region of interest" description="Disordered" evidence="9">
    <location>
        <begin position="716"/>
        <end position="755"/>
    </location>
</feature>
<keyword evidence="2" id="KW-0698">rRNA processing</keyword>
<keyword evidence="7" id="KW-0539">Nucleus</keyword>
<dbReference type="SUPFAM" id="SSF53098">
    <property type="entry name" value="Ribonuclease H-like"/>
    <property type="match status" value="1"/>
</dbReference>
<dbReference type="AlphaFoldDB" id="A0AB40CBA5"/>
<dbReference type="InterPro" id="IPR012588">
    <property type="entry name" value="Exosome-assoc_fac_Rrp6_N"/>
</dbReference>
<evidence type="ECO:0000313" key="12">
    <source>
        <dbReference type="RefSeq" id="XP_039137166.1"/>
    </source>
</evidence>
<comment type="subcellular location">
    <subcellularLocation>
        <location evidence="1">Nucleus</location>
    </subcellularLocation>
</comment>
<evidence type="ECO:0000313" key="11">
    <source>
        <dbReference type="Proteomes" id="UP001515500"/>
    </source>
</evidence>
<dbReference type="InterPro" id="IPR045092">
    <property type="entry name" value="Rrp6-like"/>
</dbReference>
<dbReference type="InterPro" id="IPR044876">
    <property type="entry name" value="HRDC_dom_sf"/>
</dbReference>
<dbReference type="Gene3D" id="3.30.420.10">
    <property type="entry name" value="Ribonuclease H-like superfamily/Ribonuclease H"/>
    <property type="match status" value="1"/>
</dbReference>
<dbReference type="GO" id="GO:0071040">
    <property type="term" value="P:nuclear polyadenylation-dependent antisense transcript catabolic process"/>
    <property type="evidence" value="ECO:0007669"/>
    <property type="project" value="TreeGrafter"/>
</dbReference>
<dbReference type="GO" id="GO:0071038">
    <property type="term" value="P:TRAMP-dependent tRNA surveillance pathway"/>
    <property type="evidence" value="ECO:0007669"/>
    <property type="project" value="TreeGrafter"/>
</dbReference>
<keyword evidence="6" id="KW-0269">Exonuclease</keyword>
<dbReference type="SUPFAM" id="SSF47819">
    <property type="entry name" value="HRDC-like"/>
    <property type="match status" value="1"/>
</dbReference>
<dbReference type="InterPro" id="IPR002121">
    <property type="entry name" value="HRDC_dom"/>
</dbReference>
<keyword evidence="3" id="KW-0540">Nuclease</keyword>
<keyword evidence="11" id="KW-1185">Reference proteome</keyword>
<evidence type="ECO:0000256" key="7">
    <source>
        <dbReference type="ARBA" id="ARBA00023242"/>
    </source>
</evidence>
<evidence type="ECO:0000259" key="10">
    <source>
        <dbReference type="PROSITE" id="PS50967"/>
    </source>
</evidence>
<dbReference type="FunFam" id="3.30.420.10:FF:000065">
    <property type="entry name" value="Protein RRP6-like 2 isoform A"/>
    <property type="match status" value="1"/>
</dbReference>
<evidence type="ECO:0000256" key="5">
    <source>
        <dbReference type="ARBA" id="ARBA00022835"/>
    </source>
</evidence>
<dbReference type="SMART" id="SM00474">
    <property type="entry name" value="35EXOc"/>
    <property type="match status" value="1"/>
</dbReference>
<evidence type="ECO:0000256" key="6">
    <source>
        <dbReference type="ARBA" id="ARBA00022839"/>
    </source>
</evidence>
<dbReference type="GO" id="GO:0080188">
    <property type="term" value="P:gene silencing by siRNA-directed DNA methylation"/>
    <property type="evidence" value="ECO:0007669"/>
    <property type="project" value="UniProtKB-ARBA"/>
</dbReference>
<name>A0AB40CBA5_DIOCR</name>
<feature type="compositionally biased region" description="Basic and acidic residues" evidence="9">
    <location>
        <begin position="723"/>
        <end position="734"/>
    </location>
</feature>
<dbReference type="GO" id="GO:0000176">
    <property type="term" value="C:nuclear exosome (RNase complex)"/>
    <property type="evidence" value="ECO:0007669"/>
    <property type="project" value="InterPro"/>
</dbReference>
<dbReference type="InterPro" id="IPR002562">
    <property type="entry name" value="3'-5'_exonuclease_dom"/>
</dbReference>
<dbReference type="Pfam" id="PF00570">
    <property type="entry name" value="HRDC"/>
    <property type="match status" value="1"/>
</dbReference>
<dbReference type="RefSeq" id="XP_039137166.1">
    <property type="nucleotide sequence ID" value="XM_039281232.1"/>
</dbReference>
<comment type="similarity">
    <text evidence="8">Belongs to the exosome component 10/RRP6 family.</text>
</comment>
<gene>
    <name evidence="12" type="primary">LOC120274704</name>
</gene>
<dbReference type="GO" id="GO:0071044">
    <property type="term" value="P:histone mRNA catabolic process"/>
    <property type="evidence" value="ECO:0007669"/>
    <property type="project" value="TreeGrafter"/>
</dbReference>
<dbReference type="GO" id="GO:0000166">
    <property type="term" value="F:nucleotide binding"/>
    <property type="evidence" value="ECO:0007669"/>
    <property type="project" value="InterPro"/>
</dbReference>
<dbReference type="Gene3D" id="1.10.150.80">
    <property type="entry name" value="HRDC domain"/>
    <property type="match status" value="1"/>
</dbReference>
<dbReference type="SMART" id="SM00341">
    <property type="entry name" value="HRDC"/>
    <property type="match status" value="1"/>
</dbReference>
<feature type="region of interest" description="Disordered" evidence="9">
    <location>
        <begin position="781"/>
        <end position="808"/>
    </location>
</feature>
<dbReference type="Pfam" id="PF01612">
    <property type="entry name" value="DNA_pol_A_exo1"/>
    <property type="match status" value="1"/>
</dbReference>
<dbReference type="PROSITE" id="PS50967">
    <property type="entry name" value="HRDC"/>
    <property type="match status" value="1"/>
</dbReference>
<dbReference type="GO" id="GO:0005730">
    <property type="term" value="C:nucleolus"/>
    <property type="evidence" value="ECO:0007669"/>
    <property type="project" value="TreeGrafter"/>
</dbReference>
<dbReference type="GO" id="GO:0071036">
    <property type="term" value="P:nuclear polyadenylation-dependent snoRNA catabolic process"/>
    <property type="evidence" value="ECO:0007669"/>
    <property type="project" value="TreeGrafter"/>
</dbReference>
<evidence type="ECO:0000256" key="2">
    <source>
        <dbReference type="ARBA" id="ARBA00022552"/>
    </source>
</evidence>
<dbReference type="GO" id="GO:0000175">
    <property type="term" value="F:3'-5'-RNA exonuclease activity"/>
    <property type="evidence" value="ECO:0007669"/>
    <property type="project" value="InterPro"/>
</dbReference>
<feature type="domain" description="HRDC" evidence="10">
    <location>
        <begin position="471"/>
        <end position="551"/>
    </location>
</feature>
<feature type="compositionally biased region" description="Polar residues" evidence="9">
    <location>
        <begin position="833"/>
        <end position="844"/>
    </location>
</feature>
<dbReference type="InterPro" id="IPR049559">
    <property type="entry name" value="Rrp6p-like_exo"/>
</dbReference>
<dbReference type="PANTHER" id="PTHR12124:SF47">
    <property type="entry name" value="EXOSOME COMPONENT 10"/>
    <property type="match status" value="1"/>
</dbReference>
<keyword evidence="5" id="KW-0271">Exosome</keyword>
<evidence type="ECO:0000256" key="1">
    <source>
        <dbReference type="ARBA" id="ARBA00004123"/>
    </source>
</evidence>
<dbReference type="InterPro" id="IPR010997">
    <property type="entry name" value="HRDC-like_sf"/>
</dbReference>
<dbReference type="GO" id="GO:0003727">
    <property type="term" value="F:single-stranded RNA binding"/>
    <property type="evidence" value="ECO:0007669"/>
    <property type="project" value="TreeGrafter"/>
</dbReference>
<dbReference type="PANTHER" id="PTHR12124">
    <property type="entry name" value="POLYMYOSITIS/SCLERODERMA AUTOANTIGEN-RELATED"/>
    <property type="match status" value="1"/>
</dbReference>
<keyword evidence="4" id="KW-0378">Hydrolase</keyword>
<organism evidence="11 12">
    <name type="scientific">Dioscorea cayennensis subsp. rotundata</name>
    <name type="common">White Guinea yam</name>
    <name type="synonym">Dioscorea rotundata</name>
    <dbReference type="NCBI Taxonomy" id="55577"/>
    <lineage>
        <taxon>Eukaryota</taxon>
        <taxon>Viridiplantae</taxon>
        <taxon>Streptophyta</taxon>
        <taxon>Embryophyta</taxon>
        <taxon>Tracheophyta</taxon>
        <taxon>Spermatophyta</taxon>
        <taxon>Magnoliopsida</taxon>
        <taxon>Liliopsida</taxon>
        <taxon>Dioscoreales</taxon>
        <taxon>Dioscoreaceae</taxon>
        <taxon>Dioscorea</taxon>
    </lineage>
</organism>
<feature type="compositionally biased region" description="Polar residues" evidence="9">
    <location>
        <begin position="735"/>
        <end position="755"/>
    </location>
</feature>
<dbReference type="Proteomes" id="UP001515500">
    <property type="component" value="Chromosome 13"/>
</dbReference>
<feature type="region of interest" description="Disordered" evidence="9">
    <location>
        <begin position="826"/>
        <end position="920"/>
    </location>
</feature>
<protein>
    <submittedName>
        <fullName evidence="12">LOW QUALITY PROTEIN: protein RRP6-like 2</fullName>
    </submittedName>
</protein>
<dbReference type="InterPro" id="IPR036397">
    <property type="entry name" value="RNaseH_sf"/>
</dbReference>
<proteinExistence type="inferred from homology"/>
<dbReference type="FunFam" id="1.10.150.80:FF:000001">
    <property type="entry name" value="Putative exosome component 10"/>
    <property type="match status" value="1"/>
</dbReference>
<dbReference type="GO" id="GO:0071037">
    <property type="term" value="P:nuclear polyadenylation-dependent snRNA catabolic process"/>
    <property type="evidence" value="ECO:0007669"/>
    <property type="project" value="TreeGrafter"/>
</dbReference>